<feature type="transmembrane region" description="Helical" evidence="1">
    <location>
        <begin position="72"/>
        <end position="93"/>
    </location>
</feature>
<organism evidence="2">
    <name type="scientific">Inoviridae sp. ctS4A1</name>
    <dbReference type="NCBI Taxonomy" id="2825781"/>
    <lineage>
        <taxon>Viruses</taxon>
        <taxon>Monodnaviria</taxon>
        <taxon>Loebvirae</taxon>
        <taxon>Hofneiviricota</taxon>
        <taxon>Faserviricetes</taxon>
        <taxon>Tubulavirales</taxon>
        <taxon>Inoviridae</taxon>
    </lineage>
</organism>
<keyword evidence="1" id="KW-0472">Membrane</keyword>
<evidence type="ECO:0000313" key="2">
    <source>
        <dbReference type="EMBL" id="DAE92754.1"/>
    </source>
</evidence>
<keyword evidence="1" id="KW-0812">Transmembrane</keyword>
<accession>A0A8S5RTS8</accession>
<name>A0A8S5RTS8_9VIRU</name>
<feature type="transmembrane region" description="Helical" evidence="1">
    <location>
        <begin position="40"/>
        <end position="60"/>
    </location>
</feature>
<reference evidence="2" key="1">
    <citation type="journal article" date="2021" name="Proc. Natl. Acad. Sci. U.S.A.">
        <title>A Catalog of Tens of Thousands of Viruses from Human Metagenomes Reveals Hidden Associations with Chronic Diseases.</title>
        <authorList>
            <person name="Tisza M.J."/>
            <person name="Buck C.B."/>
        </authorList>
    </citation>
    <scope>NUCLEOTIDE SEQUENCE</scope>
    <source>
        <strain evidence="2">CtS4A1</strain>
    </source>
</reference>
<sequence length="139" mass="16496">MTKQKIGLYFCITLFNKKIKMLETLKIIEQIPESINNKNIILLWIVGILILTIYFMPLLIQKHYGKITPWIFFINLFFGRTPLPYIVVILNIVEWKQIQILKAQGLLEKISIHPIYKESQSPQWQPISENFNHRSRNSN</sequence>
<proteinExistence type="predicted"/>
<dbReference type="EMBL" id="BK059155">
    <property type="protein sequence ID" value="DAE92754.1"/>
    <property type="molecule type" value="Genomic_DNA"/>
</dbReference>
<evidence type="ECO:0000256" key="1">
    <source>
        <dbReference type="SAM" id="Phobius"/>
    </source>
</evidence>
<protein>
    <submittedName>
        <fullName evidence="2">Superinfection immunity protein</fullName>
    </submittedName>
</protein>
<keyword evidence="1" id="KW-1133">Transmembrane helix</keyword>